<feature type="compositionally biased region" description="Polar residues" evidence="2">
    <location>
        <begin position="590"/>
        <end position="599"/>
    </location>
</feature>
<dbReference type="SUPFAM" id="SSF63748">
    <property type="entry name" value="Tudor/PWWP/MBT"/>
    <property type="match status" value="5"/>
</dbReference>
<dbReference type="GO" id="GO:0005737">
    <property type="term" value="C:cytoplasm"/>
    <property type="evidence" value="ECO:0007669"/>
    <property type="project" value="UniProtKB-ARBA"/>
</dbReference>
<dbReference type="PANTHER" id="PTHR22948:SF29">
    <property type="entry name" value="FI02030P-RELATED"/>
    <property type="match status" value="1"/>
</dbReference>
<evidence type="ECO:0000313" key="4">
    <source>
        <dbReference type="EMBL" id="CAG9803068.1"/>
    </source>
</evidence>
<dbReference type="CDD" id="cd20379">
    <property type="entry name" value="Tudor_dTUD-like"/>
    <property type="match status" value="1"/>
</dbReference>
<feature type="compositionally biased region" description="Low complexity" evidence="2">
    <location>
        <begin position="497"/>
        <end position="506"/>
    </location>
</feature>
<evidence type="ECO:0000256" key="1">
    <source>
        <dbReference type="SAM" id="Coils"/>
    </source>
</evidence>
<feature type="compositionally biased region" description="Basic residues" evidence="2">
    <location>
        <begin position="575"/>
        <end position="586"/>
    </location>
</feature>
<reference evidence="4" key="1">
    <citation type="submission" date="2022-01" db="EMBL/GenBank/DDBJ databases">
        <authorList>
            <person name="King R."/>
        </authorList>
    </citation>
    <scope>NUCLEOTIDE SEQUENCE</scope>
</reference>
<dbReference type="Proteomes" id="UP001153620">
    <property type="component" value="Chromosome 2"/>
</dbReference>
<dbReference type="InterPro" id="IPR050621">
    <property type="entry name" value="Tudor_domain_containing"/>
</dbReference>
<reference evidence="4" key="2">
    <citation type="submission" date="2022-10" db="EMBL/GenBank/DDBJ databases">
        <authorList>
            <consortium name="ENA_rothamsted_submissions"/>
            <consortium name="culmorum"/>
            <person name="King R."/>
        </authorList>
    </citation>
    <scope>NUCLEOTIDE SEQUENCE</scope>
</reference>
<feature type="compositionally biased region" description="Basic and acidic residues" evidence="2">
    <location>
        <begin position="461"/>
        <end position="474"/>
    </location>
</feature>
<dbReference type="InterPro" id="IPR002999">
    <property type="entry name" value="Tudor"/>
</dbReference>
<accession>A0A9N9WRJ1</accession>
<evidence type="ECO:0000259" key="3">
    <source>
        <dbReference type="SMART" id="SM00333"/>
    </source>
</evidence>
<feature type="region of interest" description="Disordered" evidence="2">
    <location>
        <begin position="439"/>
        <end position="640"/>
    </location>
</feature>
<dbReference type="AlphaFoldDB" id="A0A9N9WRJ1"/>
<evidence type="ECO:0000256" key="2">
    <source>
        <dbReference type="SAM" id="MobiDB-lite"/>
    </source>
</evidence>
<feature type="domain" description="Tudor" evidence="3">
    <location>
        <begin position="936"/>
        <end position="994"/>
    </location>
</feature>
<organism evidence="4 5">
    <name type="scientific">Chironomus riparius</name>
    <dbReference type="NCBI Taxonomy" id="315576"/>
    <lineage>
        <taxon>Eukaryota</taxon>
        <taxon>Metazoa</taxon>
        <taxon>Ecdysozoa</taxon>
        <taxon>Arthropoda</taxon>
        <taxon>Hexapoda</taxon>
        <taxon>Insecta</taxon>
        <taxon>Pterygota</taxon>
        <taxon>Neoptera</taxon>
        <taxon>Endopterygota</taxon>
        <taxon>Diptera</taxon>
        <taxon>Nematocera</taxon>
        <taxon>Chironomoidea</taxon>
        <taxon>Chironomidae</taxon>
        <taxon>Chironominae</taxon>
        <taxon>Chironomus</taxon>
    </lineage>
</organism>
<name>A0A9N9WRJ1_9DIPT</name>
<dbReference type="EMBL" id="OU895878">
    <property type="protein sequence ID" value="CAG9803068.1"/>
    <property type="molecule type" value="Genomic_DNA"/>
</dbReference>
<feature type="domain" description="Tudor" evidence="3">
    <location>
        <begin position="100"/>
        <end position="157"/>
    </location>
</feature>
<feature type="domain" description="Tudor" evidence="3">
    <location>
        <begin position="690"/>
        <end position="746"/>
    </location>
</feature>
<proteinExistence type="predicted"/>
<feature type="compositionally biased region" description="Polar residues" evidence="2">
    <location>
        <begin position="545"/>
        <end position="554"/>
    </location>
</feature>
<gene>
    <name evidence="4" type="ORF">CHIRRI_LOCUS5970</name>
</gene>
<dbReference type="Gene3D" id="2.40.50.90">
    <property type="match status" value="5"/>
</dbReference>
<dbReference type="InterPro" id="IPR035437">
    <property type="entry name" value="SNase_OB-fold_sf"/>
</dbReference>
<dbReference type="Gene3D" id="2.30.30.140">
    <property type="match status" value="5"/>
</dbReference>
<feature type="coiled-coil region" evidence="1">
    <location>
        <begin position="824"/>
        <end position="858"/>
    </location>
</feature>
<feature type="domain" description="Tudor" evidence="3">
    <location>
        <begin position="1113"/>
        <end position="1168"/>
    </location>
</feature>
<evidence type="ECO:0000313" key="5">
    <source>
        <dbReference type="Proteomes" id="UP001153620"/>
    </source>
</evidence>
<dbReference type="SMART" id="SM00333">
    <property type="entry name" value="TUDOR"/>
    <property type="match status" value="5"/>
</dbReference>
<feature type="compositionally biased region" description="Basic and acidic residues" evidence="2">
    <location>
        <begin position="630"/>
        <end position="640"/>
    </location>
</feature>
<dbReference type="Pfam" id="PF00567">
    <property type="entry name" value="TUDOR"/>
    <property type="match status" value="5"/>
</dbReference>
<feature type="domain" description="Tudor" evidence="3">
    <location>
        <begin position="291"/>
        <end position="347"/>
    </location>
</feature>
<protein>
    <recommendedName>
        <fullName evidence="3">Tudor domain-containing protein</fullName>
    </recommendedName>
</protein>
<dbReference type="PANTHER" id="PTHR22948">
    <property type="entry name" value="TUDOR DOMAIN CONTAINING PROTEIN"/>
    <property type="match status" value="1"/>
</dbReference>
<sequence length="1250" mass="143541">MDNMERRKYSQPQMRPIARNLKIPAPPKFIQDKPEYEISENSNPTFKSNIFVFQTEHKVRISHYEKGVHMFYVQLESLDAQLQALLSRIQSIKLINLKNRPTQIGMACLARHQKKIHRVAIAKFLNDPDSFLCNFVDYGYSATVKLENLFYIPDIVLNHPTFAVQFSFAKLQNVTFKCPMQEVNAYFKEITENRLLSLKCLPIDGPPLCQYCELYDTENNILDVLRNYNSMDIKVPEQAKLNMNKELIVKVCYVQSVKEFYVHLQTNEITLKYDMMYDDLQKQLPTTPIIYKLRRDQYVGVVIESEWYRGKVIEINANKFAHVEIIDFGIIEEVHINAIHLLPNKFMDMPAFAYRCCLEGFETNREISENITTQFEMFCSDVHDERRLFRMKVDGNDPKFGYLAKLDDVSASPPANVNRILLKNSRPLAETITLENARKRHKETQKKNIDNKNYVATTQEVPKEANNKTNEKNRSNSQRGRANQVGCRGVNRSIPQNNNNNDIANNKRQRTHFDKSNGDNSNNSIAGTYFKTQKEASVWNDARQQKPSDWNQAKNIAKEQNSDSDWNDTDSSSKKSQKSSKSSKSKGKNENQMQNNVKQKSPPKHEKSPNINNVKQKSPALEEPTQKAVEPVKPKQNEKPKDKLMKCGWVSTLISTNEAFIHFEEHIDGLEKILDELFVFYEGQKGTPLKEPKTGMMTAYKSQDGNWYRCEILSVDGELCRLRNREYGNIESVQNTFIRVLDDRFKKYGKLVEKAYFSIKPNEPKIDNGKLLKEMLAAFNEGAKELNFKIIKNFKDGMIIDLFDPETKENIIENLITKKQMAVRIDENELIKILKNNVKKEEQELKEIEENVSKISVNSKQTESATITYDTQEEGTINTTENDVIQTTLKSDRILAKLTALTSPNDFYLTRVDMLQHFNQFHTDIQILAPALQPLIDFECGTFCLALQPFDNLWYRAKIIDSDESIITVLCIDNGKTFSLDNILNMKAMPEQLQQKSNFGIPCSLGIKVDRKCEEDATQLMLKMVEMELEYKIVLATEQKSYVELYDNNENIAVLLIEKNYAQPIDIFPSGSGYTSHINSISDFFVQLEVDQLKLDLIASIMDGAKGKFNKVVDPQVGQIIAAKYPEDDGWYRSKIESIESDGFIVKFIDYGNSCSVKEIGMIDQSIAELPAMSKQCTLFKPKNIISFSDGAEKEFIKITANGETILHVKVVKPGNVTEVELFCENQNIIDTLAPLCKLESDKSKDINEI</sequence>
<keyword evidence="5" id="KW-1185">Reference proteome</keyword>
<keyword evidence="1" id="KW-0175">Coiled coil</keyword>
<dbReference type="OrthoDB" id="9989103at2759"/>